<dbReference type="EMBL" id="FOOX01000009">
    <property type="protein sequence ID" value="SFG76166.1"/>
    <property type="molecule type" value="Genomic_DNA"/>
</dbReference>
<dbReference type="InterPro" id="IPR036388">
    <property type="entry name" value="WH-like_DNA-bd_sf"/>
</dbReference>
<name>A0A1I2UMU0_9FIRM</name>
<organism evidence="8 9">
    <name type="scientific">Desulfotruncus arcticus DSM 17038</name>
    <dbReference type="NCBI Taxonomy" id="1121424"/>
    <lineage>
        <taxon>Bacteria</taxon>
        <taxon>Bacillati</taxon>
        <taxon>Bacillota</taxon>
        <taxon>Clostridia</taxon>
        <taxon>Eubacteriales</taxon>
        <taxon>Desulfallaceae</taxon>
        <taxon>Desulfotruncus</taxon>
    </lineage>
</organism>
<keyword evidence="2" id="KW-0805">Transcription regulation</keyword>
<evidence type="ECO:0000259" key="6">
    <source>
        <dbReference type="Pfam" id="PF04542"/>
    </source>
</evidence>
<evidence type="ECO:0000259" key="7">
    <source>
        <dbReference type="Pfam" id="PF08281"/>
    </source>
</evidence>
<dbReference type="InterPro" id="IPR039425">
    <property type="entry name" value="RNA_pol_sigma-70-like"/>
</dbReference>
<evidence type="ECO:0000256" key="5">
    <source>
        <dbReference type="SAM" id="MobiDB-lite"/>
    </source>
</evidence>
<keyword evidence="3" id="KW-0731">Sigma factor</keyword>
<dbReference type="PANTHER" id="PTHR43133:SF51">
    <property type="entry name" value="RNA POLYMERASE SIGMA FACTOR"/>
    <property type="match status" value="1"/>
</dbReference>
<protein>
    <submittedName>
        <fullName evidence="8">RNA polymerase sigma-70 factor, ECF subfamily</fullName>
    </submittedName>
</protein>
<gene>
    <name evidence="8" type="ORF">SAMN05660649_02605</name>
</gene>
<dbReference type="Pfam" id="PF08281">
    <property type="entry name" value="Sigma70_r4_2"/>
    <property type="match status" value="1"/>
</dbReference>
<feature type="region of interest" description="Disordered" evidence="5">
    <location>
        <begin position="175"/>
        <end position="201"/>
    </location>
</feature>
<dbReference type="Gene3D" id="1.10.1740.10">
    <property type="match status" value="1"/>
</dbReference>
<dbReference type="InterPro" id="IPR014284">
    <property type="entry name" value="RNA_pol_sigma-70_dom"/>
</dbReference>
<dbReference type="InterPro" id="IPR007627">
    <property type="entry name" value="RNA_pol_sigma70_r2"/>
</dbReference>
<proteinExistence type="inferred from homology"/>
<dbReference type="GO" id="GO:0006352">
    <property type="term" value="P:DNA-templated transcription initiation"/>
    <property type="evidence" value="ECO:0007669"/>
    <property type="project" value="InterPro"/>
</dbReference>
<dbReference type="RefSeq" id="WP_092471813.1">
    <property type="nucleotide sequence ID" value="NZ_FOOX01000009.1"/>
</dbReference>
<dbReference type="PANTHER" id="PTHR43133">
    <property type="entry name" value="RNA POLYMERASE ECF-TYPE SIGMA FACTO"/>
    <property type="match status" value="1"/>
</dbReference>
<dbReference type="GO" id="GO:0003677">
    <property type="term" value="F:DNA binding"/>
    <property type="evidence" value="ECO:0007669"/>
    <property type="project" value="InterPro"/>
</dbReference>
<dbReference type="CDD" id="cd06171">
    <property type="entry name" value="Sigma70_r4"/>
    <property type="match status" value="1"/>
</dbReference>
<dbReference type="InterPro" id="IPR013325">
    <property type="entry name" value="RNA_pol_sigma_r2"/>
</dbReference>
<dbReference type="NCBIfam" id="TIGR02937">
    <property type="entry name" value="sigma70-ECF"/>
    <property type="match status" value="1"/>
</dbReference>
<evidence type="ECO:0000313" key="9">
    <source>
        <dbReference type="Proteomes" id="UP000199337"/>
    </source>
</evidence>
<evidence type="ECO:0000256" key="3">
    <source>
        <dbReference type="ARBA" id="ARBA00023082"/>
    </source>
</evidence>
<dbReference type="Pfam" id="PF04542">
    <property type="entry name" value="Sigma70_r2"/>
    <property type="match status" value="1"/>
</dbReference>
<reference evidence="9" key="1">
    <citation type="submission" date="2016-10" db="EMBL/GenBank/DDBJ databases">
        <authorList>
            <person name="Varghese N."/>
            <person name="Submissions S."/>
        </authorList>
    </citation>
    <scope>NUCLEOTIDE SEQUENCE [LARGE SCALE GENOMIC DNA]</scope>
    <source>
        <strain evidence="9">DSM 17038</strain>
    </source>
</reference>
<dbReference type="SUPFAM" id="SSF88946">
    <property type="entry name" value="Sigma2 domain of RNA polymerase sigma factors"/>
    <property type="match status" value="1"/>
</dbReference>
<dbReference type="SUPFAM" id="SSF88659">
    <property type="entry name" value="Sigma3 and sigma4 domains of RNA polymerase sigma factors"/>
    <property type="match status" value="1"/>
</dbReference>
<dbReference type="Proteomes" id="UP000199337">
    <property type="component" value="Unassembled WGS sequence"/>
</dbReference>
<keyword evidence="9" id="KW-1185">Reference proteome</keyword>
<feature type="domain" description="RNA polymerase sigma factor 70 region 4 type 2" evidence="7">
    <location>
        <begin position="120"/>
        <end position="171"/>
    </location>
</feature>
<keyword evidence="4" id="KW-0804">Transcription</keyword>
<dbReference type="OrthoDB" id="9784984at2"/>
<feature type="domain" description="RNA polymerase sigma-70 region 2" evidence="6">
    <location>
        <begin position="22"/>
        <end position="89"/>
    </location>
</feature>
<accession>A0A1I2UMU0</accession>
<evidence type="ECO:0000256" key="2">
    <source>
        <dbReference type="ARBA" id="ARBA00023015"/>
    </source>
</evidence>
<evidence type="ECO:0000256" key="1">
    <source>
        <dbReference type="ARBA" id="ARBA00010641"/>
    </source>
</evidence>
<dbReference type="InterPro" id="IPR013324">
    <property type="entry name" value="RNA_pol_sigma_r3/r4-like"/>
</dbReference>
<dbReference type="AlphaFoldDB" id="A0A1I2UMU0"/>
<dbReference type="GO" id="GO:0016987">
    <property type="term" value="F:sigma factor activity"/>
    <property type="evidence" value="ECO:0007669"/>
    <property type="project" value="UniProtKB-KW"/>
</dbReference>
<dbReference type="InterPro" id="IPR013249">
    <property type="entry name" value="RNA_pol_sigma70_r4_t2"/>
</dbReference>
<dbReference type="STRING" id="341036.SAMN05660649_02605"/>
<dbReference type="Gene3D" id="1.10.10.10">
    <property type="entry name" value="Winged helix-like DNA-binding domain superfamily/Winged helix DNA-binding domain"/>
    <property type="match status" value="1"/>
</dbReference>
<evidence type="ECO:0000256" key="4">
    <source>
        <dbReference type="ARBA" id="ARBA00023163"/>
    </source>
</evidence>
<evidence type="ECO:0000313" key="8">
    <source>
        <dbReference type="EMBL" id="SFG76166.1"/>
    </source>
</evidence>
<comment type="similarity">
    <text evidence="1">Belongs to the sigma-70 factor family. ECF subfamily.</text>
</comment>
<sequence length="201" mass="22549">MIADEILVKKAQGGDTAAFGELVRRYQNKVYGFTLKMFAAPEDARDAAQEIFIRVFRALPGFNLRSSFATWLYRIATNLCLDLLQRRARDIKRQVPLEDHWQDGSPGPEADLLEKERAGAVKEAVNELPDGYRVVLVLHHYQGLSYKQVSAVMELSEKTVATRIHRAKKMLREKLVGGEDGALPESKGKTRPVPGRGMSVL</sequence>